<dbReference type="InterPro" id="IPR009339">
    <property type="entry name" value="DUF998"/>
</dbReference>
<dbReference type="EMBL" id="QRBF01000001">
    <property type="protein sequence ID" value="RDS85950.1"/>
    <property type="molecule type" value="Genomic_DNA"/>
</dbReference>
<comment type="caution">
    <text evidence="2">The sequence shown here is derived from an EMBL/GenBank/DDBJ whole genome shotgun (WGS) entry which is preliminary data.</text>
</comment>
<feature type="transmembrane region" description="Helical" evidence="1">
    <location>
        <begin position="179"/>
        <end position="197"/>
    </location>
</feature>
<reference evidence="2 3" key="1">
    <citation type="submission" date="2018-07" db="EMBL/GenBank/DDBJ databases">
        <title>Dyella monticola sp. nov. and Dyella psychrodurans sp. nov. isolated from monsoon evergreen broad-leaved forest soil of Dinghu Mountain, China.</title>
        <authorList>
            <person name="Gao Z."/>
            <person name="Qiu L."/>
        </authorList>
    </citation>
    <scope>NUCLEOTIDE SEQUENCE [LARGE SCALE GENOMIC DNA]</scope>
    <source>
        <strain evidence="2 3">4MSK11</strain>
    </source>
</reference>
<evidence type="ECO:0000256" key="1">
    <source>
        <dbReference type="SAM" id="Phobius"/>
    </source>
</evidence>
<feature type="transmembrane region" description="Helical" evidence="1">
    <location>
        <begin position="86"/>
        <end position="105"/>
    </location>
</feature>
<feature type="transmembrane region" description="Helical" evidence="1">
    <location>
        <begin position="125"/>
        <end position="144"/>
    </location>
</feature>
<keyword evidence="1" id="KW-1133">Transmembrane helix</keyword>
<organism evidence="2 3">
    <name type="scientific">Dyella psychrodurans</name>
    <dbReference type="NCBI Taxonomy" id="1927960"/>
    <lineage>
        <taxon>Bacteria</taxon>
        <taxon>Pseudomonadati</taxon>
        <taxon>Pseudomonadota</taxon>
        <taxon>Gammaproteobacteria</taxon>
        <taxon>Lysobacterales</taxon>
        <taxon>Rhodanobacteraceae</taxon>
        <taxon>Dyella</taxon>
    </lineage>
</organism>
<feature type="transmembrane region" description="Helical" evidence="1">
    <location>
        <begin position="12"/>
        <end position="35"/>
    </location>
</feature>
<dbReference type="Proteomes" id="UP000255334">
    <property type="component" value="Unassembled WGS sequence"/>
</dbReference>
<keyword evidence="1" id="KW-0812">Transmembrane</keyword>
<dbReference type="Pfam" id="PF06197">
    <property type="entry name" value="DUF998"/>
    <property type="match status" value="1"/>
</dbReference>
<dbReference type="AlphaFoldDB" id="A0A370XCF1"/>
<protein>
    <submittedName>
        <fullName evidence="2">DUF998 domain-containing protein</fullName>
    </submittedName>
</protein>
<gene>
    <name evidence="2" type="ORF">DWU99_01340</name>
</gene>
<evidence type="ECO:0000313" key="3">
    <source>
        <dbReference type="Proteomes" id="UP000255334"/>
    </source>
</evidence>
<proteinExistence type="predicted"/>
<keyword evidence="3" id="KW-1185">Reference proteome</keyword>
<feature type="transmembrane region" description="Helical" evidence="1">
    <location>
        <begin position="156"/>
        <end position="173"/>
    </location>
</feature>
<sequence>MNPTSKSPAIRTLAGLMLFAVLVFIGVCTAAQFWRTDLDWIRTPLSTYLYGPGCVYVHVAYDLMSIALLGFAWAGYSATTVELRSGLAAALFAAAGVALPVVAVTELFRRTKFYELARTIHQVSAPATFLWLSFGMLLLSSRWLRDPRMKKGGHSGILLAWLATLVLWFQVLVPGLPNGFWEKLAIVLILLWLGWAARHIMRAARPA</sequence>
<keyword evidence="1" id="KW-0472">Membrane</keyword>
<accession>A0A370XCF1</accession>
<feature type="transmembrane region" description="Helical" evidence="1">
    <location>
        <begin position="55"/>
        <end position="74"/>
    </location>
</feature>
<evidence type="ECO:0000313" key="2">
    <source>
        <dbReference type="EMBL" id="RDS85950.1"/>
    </source>
</evidence>
<name>A0A370XCF1_9GAMM</name>